<organism evidence="1 2">
    <name type="scientific">Pseudomonas phage D3</name>
    <name type="common">Bacteriophage D3</name>
    <dbReference type="NCBI Taxonomy" id="2932880"/>
    <lineage>
        <taxon>Viruses</taxon>
        <taxon>Duplodnaviria</taxon>
        <taxon>Heunggongvirae</taxon>
        <taxon>Uroviricota</taxon>
        <taxon>Caudoviricetes</taxon>
        <taxon>Detrevirus</taxon>
        <taxon>Detrevirus D3</taxon>
    </lineage>
</organism>
<name>Q9MC64_BPD3</name>
<reference evidence="1 2" key="1">
    <citation type="journal article" date="1994" name="J. Bacteriol.">
        <title>Cloning of the early promoters of Pseudomonas aeruginosa bacteriophage D3: sequence of the immunity region of D3.</title>
        <authorList>
            <person name="Farinha M.A."/>
            <person name="Allan B.J."/>
            <person name="Gertman E.M."/>
            <person name="Ronald S.L."/>
            <person name="Kropinski A.M."/>
        </authorList>
    </citation>
    <scope>NUCLEOTIDE SEQUENCE [LARGE SCALE GENOMIC DNA]</scope>
</reference>
<reference evidence="1 2" key="5">
    <citation type="journal article" date="2000" name="J. Bacteriol.">
        <title>Sequence of the genome of the temperate, serotype-converting, Pseudomonas aeruginosa bacteriophage D3.</title>
        <authorList>
            <person name="Kropinski A.M."/>
        </authorList>
    </citation>
    <scope>NUCLEOTIDE SEQUENCE [LARGE SCALE GENOMIC DNA]</scope>
</reference>
<dbReference type="SUPFAM" id="SSF57938">
    <property type="entry name" value="DnaJ/Hsp40 cysteine-rich domain"/>
    <property type="match status" value="1"/>
</dbReference>
<reference evidence="1 2" key="3">
    <citation type="journal article" date="1999" name="Can. J. Microbiol.">
        <title>Transfer RNA genes and their significance to codon usage in the Pseudomonas aeruginosa lamboid bacteriophage D3.</title>
        <authorList>
            <person name="Kropinski A.M."/>
            <person name="Sibbald M.J."/>
        </authorList>
    </citation>
    <scope>NUCLEOTIDE SEQUENCE [LARGE SCALE GENOMIC DNA]</scope>
</reference>
<evidence type="ECO:0000313" key="1">
    <source>
        <dbReference type="EMBL" id="AAF80817.1"/>
    </source>
</evidence>
<dbReference type="Proteomes" id="UP000009085">
    <property type="component" value="Segment"/>
</dbReference>
<gene>
    <name evidence="1" type="primary">orf58</name>
</gene>
<dbReference type="KEGG" id="vg:1262928"/>
<dbReference type="RefSeq" id="NP_061554.1">
    <property type="nucleotide sequence ID" value="NC_002484.2"/>
</dbReference>
<reference evidence="1 2" key="4">
    <citation type="journal article" date="1999" name="J. Bacteriol.">
        <title>Cloning and analysis of the capsid morphogenesis genes of Pseudomonas aeruginosa bacteriophage D3: another example of protein chain mail?</title>
        <authorList>
            <person name="Gilakjan Z.A."/>
            <person name="Kropinski A.M."/>
        </authorList>
    </citation>
    <scope>NUCLEOTIDE SEQUENCE [LARGE SCALE GENOMIC DNA]</scope>
</reference>
<keyword evidence="2" id="KW-1185">Reference proteome</keyword>
<sequence>MPELRPCPYCRGYDLERRWCHVCNGRGVVDVKAQQRERAEIVKALREAGTEVKKNG</sequence>
<accession>Q9MC64</accession>
<proteinExistence type="predicted"/>
<dbReference type="InterPro" id="IPR036410">
    <property type="entry name" value="HSP_DnaJ_Cys-rich_dom_sf"/>
</dbReference>
<evidence type="ECO:0000313" key="2">
    <source>
        <dbReference type="Proteomes" id="UP000009085"/>
    </source>
</evidence>
<reference evidence="1 2" key="2">
    <citation type="journal article" date="1996" name="Gene">
        <title>Genetic and sequence analysis of the cos region of the temperate Pseudomonas aeruginosa bacteriophage, D3.</title>
        <authorList>
            <person name="Sharp R."/>
            <person name="Jansons I.S."/>
            <person name="Gertman E."/>
            <person name="Kropinski A.M."/>
        </authorList>
    </citation>
    <scope>NUCLEOTIDE SEQUENCE [LARGE SCALE GENOMIC DNA]</scope>
</reference>
<organismHost>
    <name type="scientific">Pseudomonas aeruginosa</name>
    <dbReference type="NCBI Taxonomy" id="287"/>
</organismHost>
<dbReference type="GeneID" id="1262928"/>
<protein>
    <submittedName>
        <fullName evidence="1">Uncharacterized protein</fullName>
    </submittedName>
</protein>
<dbReference type="EMBL" id="AF165214">
    <property type="protein sequence ID" value="AAF80817.1"/>
    <property type="molecule type" value="Genomic_DNA"/>
</dbReference>